<evidence type="ECO:0000313" key="8">
    <source>
        <dbReference type="Proteomes" id="UP001152622"/>
    </source>
</evidence>
<dbReference type="SUPFAM" id="SSF50978">
    <property type="entry name" value="WD40 repeat-like"/>
    <property type="match status" value="1"/>
</dbReference>
<feature type="region of interest" description="Disordered" evidence="4">
    <location>
        <begin position="1571"/>
        <end position="1598"/>
    </location>
</feature>
<dbReference type="SUPFAM" id="SSF50998">
    <property type="entry name" value="Quinoprotein alcohol dehydrogenase-like"/>
    <property type="match status" value="1"/>
</dbReference>
<name>A0A9Q1GGR0_SYNKA</name>
<accession>A0A9Q1GGR0</accession>
<dbReference type="EMBL" id="JAINUF010000001">
    <property type="protein sequence ID" value="KAJ8383073.1"/>
    <property type="molecule type" value="Genomic_DNA"/>
</dbReference>
<dbReference type="InterPro" id="IPR027417">
    <property type="entry name" value="P-loop_NTPase"/>
</dbReference>
<evidence type="ECO:0000256" key="3">
    <source>
        <dbReference type="PROSITE-ProRule" id="PRU00221"/>
    </source>
</evidence>
<feature type="compositionally biased region" description="Basic and acidic residues" evidence="4">
    <location>
        <begin position="1835"/>
        <end position="1844"/>
    </location>
</feature>
<keyword evidence="2" id="KW-0677">Repeat</keyword>
<dbReference type="PANTHER" id="PTHR19871:SF43">
    <property type="entry name" value="SI:CH211-212K18.6"/>
    <property type="match status" value="1"/>
</dbReference>
<dbReference type="OrthoDB" id="2325716at2759"/>
<evidence type="ECO:0000256" key="2">
    <source>
        <dbReference type="ARBA" id="ARBA00022737"/>
    </source>
</evidence>
<gene>
    <name evidence="7" type="ORF">SKAU_G00038510</name>
</gene>
<dbReference type="InterPro" id="IPR001680">
    <property type="entry name" value="WD40_rpt"/>
</dbReference>
<comment type="caution">
    <text evidence="7">The sequence shown here is derived from an EMBL/GenBank/DDBJ whole genome shotgun (WGS) entry which is preliminary data.</text>
</comment>
<feature type="region of interest" description="Disordered" evidence="4">
    <location>
        <begin position="1808"/>
        <end position="1844"/>
    </location>
</feature>
<evidence type="ECO:0008006" key="9">
    <source>
        <dbReference type="Google" id="ProtNLM"/>
    </source>
</evidence>
<protein>
    <recommendedName>
        <fullName evidence="9">NACHT domain-containing protein</fullName>
    </recommendedName>
</protein>
<dbReference type="SMART" id="SM00320">
    <property type="entry name" value="WD40"/>
    <property type="match status" value="2"/>
</dbReference>
<dbReference type="InterPro" id="IPR052752">
    <property type="entry name" value="NACHT-WD_repeat"/>
</dbReference>
<dbReference type="InterPro" id="IPR036322">
    <property type="entry name" value="WD40_repeat_dom_sf"/>
</dbReference>
<proteinExistence type="predicted"/>
<evidence type="ECO:0000259" key="6">
    <source>
        <dbReference type="Pfam" id="PF25469"/>
    </source>
</evidence>
<dbReference type="InterPro" id="IPR019775">
    <property type="entry name" value="WD40_repeat_CS"/>
</dbReference>
<dbReference type="Gene3D" id="3.40.50.300">
    <property type="entry name" value="P-loop containing nucleotide triphosphate hydrolases"/>
    <property type="match status" value="1"/>
</dbReference>
<dbReference type="Gene3D" id="2.130.10.10">
    <property type="entry name" value="YVTN repeat-like/Quinoprotein amine dehydrogenase"/>
    <property type="match status" value="2"/>
</dbReference>
<sequence>MLRSLAALGGEPAEQGDSDKEGASFAQAVTSRPEVPSDGLRKRPPPATAGCNKRAITCGEGGVHSPGCTTRDIIRGNVTLTCCVRKKTFMIYICGGYKDTVAERTALLEKAYPPLYLHCKQLGYDLRMVDLRRGVQDAITDRNDAVALHVETLQDCQDSQGHVFFLFTGQKHEVQTLPLSMSTEEFDGILGTLEAERQTLSKRRLTCLGEIGFMSQSSIAASFASEPGQSLKDSAESSALLSESAVSQNSPADADDNDDDDDDDDDEEEEVSVTPVGMRCWADADKDAKILQMCYRLDENCVPPVYRLLPVSTHYPDVLSKDGTRRRQAKRAWQAVCVHLWGVLQRNGPGALGEEKSSRLMRTVLESEVEQGLITGGPPEAHCHWYKRNISDMEYNLKSEKASKYIDLLKGRREINQNLHSSHQRFMNSIHTKLRHTNIYDLSIGWGRKGINPKVNRSHLFYAERLCSDFKRIVTNHLSRTIKVSTVKCSPDVKRRKASRIRIQEEILQHVRHGQQLEKRCDYREAVLSDLKRELESSNQRPVLLLGDVGWGKSTTMARAAVLASDWIPGDVKVLVRFVSLTGDSRNVRLLLQSLCFQMAEVYANHVSLSEDLPQLVSEFFSLMELVTEDGPVVMVLDGVDELSEEHSSDLSWLLRPFSPHVRLILSASSDSACANMLQKSLQPSVVSLSPLSLENITEGLEQRLERDRRRLQAWQRELLLQACVSCPSPLYMDTAYAESRLWSSFAPRGSLSLPANLSQLYRQVLTRLERAHGDQLVRRAASLITLSRNGITEEELLGLLSRDGLVVKEVELSHQPSVPPRVPPVLWVGLRKDLGELLTEVETDDTLVYRWTHAALTLVCKHAYLRMSESQASVHRDFASYFMSGSSSGTDGSSSGTDGNDGHIFQPLAWTLETGSVKNHVFNLRKLHGLPFHLIRSGQTAPLLSECLFNYEFLLHKVWGLSVLFVEEDLKAGIILEKELLDVAALSQALQLSRNALLRDPCQLAAQLYGRLCRIIDEDRPVAPGDPRKFSHLHTLLSLCGCSSIPVLVPSFTCLMPPGGLHYSLIAGHLDAVTALAGGRQGAVAVSCSRDGTLKLWDLELGHAVRTLRVVGGHVDSVALCLNDTVVAVTMKRTLLVLEVASGRALLTENDSMDVPVVTTTSDGQLLVAFYDGSHLVKVFDLANSCRELCRVNITMQCDPIHKDHTILVSRGFHKDYVLFAYRSGGEAAVLSAEKGVVLSTMATHHGAASVQGVELTDEYLLLFCRYPYKRHDTIIHIELFGMKNFQYLRSIYGCSQDFISQLTVNKGGTHVVAFSQSWEALTTEIITWNIETEDHKHLAKCSGLVKGGSCFDMQFCLGICNDEPYLRMWNLVSRINDQSLTYNVHKVKSDGILEVKPSSKYPRYVVCRSLRPGTVRIWNIVKSGYRGKPVRVEHGLYDNTDVVLVKDLKLYILTDRGTANFTETPMPIFQTLLIYDLLKKSYIKKQTGLYVIPCPEQEYRLLHGELLLGLSENRDHLILWDLYSGHIKSRLKASHRETLLSSPSFVDRKSQEMPFRESTALVMPWDRRTETQTAKGRRTERKAQRDRDTQRRLDREKQNSVDQYLLSADEQVAVCSYFAHHLVAFSVTAQDQFHTLEDRDSMLFLYTAALTYTGSHLVLSNYNDKEKTSYVTLWDLHKGKVRKRLKNEPGVCCVAISSNASRIVFGVTGVHRLKVWDPFRRVHKTIPGYENLNMCVSSQLFITEEGAKAVLLAGEASIWDLDAATVLSVFAPDSRIQCLSLLGDNSSTLLLGLSDSPTLVTMRLTSQDVSRTSGSGDDLFGEQSSSSEDEGDADRSPRTAHS</sequence>
<dbReference type="PROSITE" id="PS50082">
    <property type="entry name" value="WD_REPEATS_2"/>
    <property type="match status" value="1"/>
</dbReference>
<feature type="compositionally biased region" description="Acidic residues" evidence="4">
    <location>
        <begin position="253"/>
        <end position="271"/>
    </location>
</feature>
<evidence type="ECO:0000256" key="1">
    <source>
        <dbReference type="ARBA" id="ARBA00022574"/>
    </source>
</evidence>
<dbReference type="PROSITE" id="PS00678">
    <property type="entry name" value="WD_REPEATS_1"/>
    <property type="match status" value="1"/>
</dbReference>
<feature type="repeat" description="WD" evidence="3">
    <location>
        <begin position="1067"/>
        <end position="1108"/>
    </location>
</feature>
<feature type="domain" description="NWD1/2-like winged helix-turn-helix" evidence="6">
    <location>
        <begin position="763"/>
        <end position="868"/>
    </location>
</feature>
<dbReference type="PROSITE" id="PS50294">
    <property type="entry name" value="WD_REPEATS_REGION"/>
    <property type="match status" value="1"/>
</dbReference>
<feature type="region of interest" description="Disordered" evidence="4">
    <location>
        <begin position="234"/>
        <end position="276"/>
    </location>
</feature>
<dbReference type="Pfam" id="PF05729">
    <property type="entry name" value="NACHT"/>
    <property type="match status" value="1"/>
</dbReference>
<evidence type="ECO:0000259" key="5">
    <source>
        <dbReference type="Pfam" id="PF05729"/>
    </source>
</evidence>
<evidence type="ECO:0000313" key="7">
    <source>
        <dbReference type="EMBL" id="KAJ8383073.1"/>
    </source>
</evidence>
<dbReference type="InterPro" id="IPR011047">
    <property type="entry name" value="Quinoprotein_ADH-like_sf"/>
</dbReference>
<evidence type="ECO:0000256" key="4">
    <source>
        <dbReference type="SAM" id="MobiDB-lite"/>
    </source>
</evidence>
<organism evidence="7 8">
    <name type="scientific">Synaphobranchus kaupii</name>
    <name type="common">Kaup's arrowtooth eel</name>
    <dbReference type="NCBI Taxonomy" id="118154"/>
    <lineage>
        <taxon>Eukaryota</taxon>
        <taxon>Metazoa</taxon>
        <taxon>Chordata</taxon>
        <taxon>Craniata</taxon>
        <taxon>Vertebrata</taxon>
        <taxon>Euteleostomi</taxon>
        <taxon>Actinopterygii</taxon>
        <taxon>Neopterygii</taxon>
        <taxon>Teleostei</taxon>
        <taxon>Anguilliformes</taxon>
        <taxon>Synaphobranchidae</taxon>
        <taxon>Synaphobranchus</taxon>
    </lineage>
</organism>
<reference evidence="7" key="1">
    <citation type="journal article" date="2023" name="Science">
        <title>Genome structures resolve the early diversification of teleost fishes.</title>
        <authorList>
            <person name="Parey E."/>
            <person name="Louis A."/>
            <person name="Montfort J."/>
            <person name="Bouchez O."/>
            <person name="Roques C."/>
            <person name="Iampietro C."/>
            <person name="Lluch J."/>
            <person name="Castinel A."/>
            <person name="Donnadieu C."/>
            <person name="Desvignes T."/>
            <person name="Floi Bucao C."/>
            <person name="Jouanno E."/>
            <person name="Wen M."/>
            <person name="Mejri S."/>
            <person name="Dirks R."/>
            <person name="Jansen H."/>
            <person name="Henkel C."/>
            <person name="Chen W.J."/>
            <person name="Zahm M."/>
            <person name="Cabau C."/>
            <person name="Klopp C."/>
            <person name="Thompson A.W."/>
            <person name="Robinson-Rechavi M."/>
            <person name="Braasch I."/>
            <person name="Lecointre G."/>
            <person name="Bobe J."/>
            <person name="Postlethwait J.H."/>
            <person name="Berthelot C."/>
            <person name="Roest Crollius H."/>
            <person name="Guiguen Y."/>
        </authorList>
    </citation>
    <scope>NUCLEOTIDE SEQUENCE</scope>
    <source>
        <strain evidence="7">WJC10195</strain>
    </source>
</reference>
<dbReference type="Proteomes" id="UP001152622">
    <property type="component" value="Chromosome 1"/>
</dbReference>
<feature type="region of interest" description="Disordered" evidence="4">
    <location>
        <begin position="1"/>
        <end position="49"/>
    </location>
</feature>
<feature type="compositionally biased region" description="Low complexity" evidence="4">
    <location>
        <begin position="234"/>
        <end position="247"/>
    </location>
</feature>
<keyword evidence="1 3" id="KW-0853">WD repeat</keyword>
<feature type="compositionally biased region" description="Polar residues" evidence="4">
    <location>
        <begin position="1808"/>
        <end position="1817"/>
    </location>
</feature>
<dbReference type="Pfam" id="PF25469">
    <property type="entry name" value="WHD_NWD1"/>
    <property type="match status" value="1"/>
</dbReference>
<dbReference type="InterPro" id="IPR057588">
    <property type="entry name" value="NWD1/2-like_WH"/>
</dbReference>
<dbReference type="InterPro" id="IPR015943">
    <property type="entry name" value="WD40/YVTN_repeat-like_dom_sf"/>
</dbReference>
<dbReference type="SUPFAM" id="SSF52540">
    <property type="entry name" value="P-loop containing nucleoside triphosphate hydrolases"/>
    <property type="match status" value="1"/>
</dbReference>
<keyword evidence="8" id="KW-1185">Reference proteome</keyword>
<dbReference type="PANTHER" id="PTHR19871">
    <property type="entry name" value="BETA TRANSDUCIN-RELATED PROTEIN"/>
    <property type="match status" value="1"/>
</dbReference>
<feature type="domain" description="NACHT" evidence="5">
    <location>
        <begin position="541"/>
        <end position="703"/>
    </location>
</feature>
<feature type="compositionally biased region" description="Basic and acidic residues" evidence="4">
    <location>
        <begin position="1583"/>
        <end position="1598"/>
    </location>
</feature>
<dbReference type="InterPro" id="IPR007111">
    <property type="entry name" value="NACHT_NTPase"/>
</dbReference>